<accession>A0A7I8X1U1</accession>
<dbReference type="AlphaFoldDB" id="A0A7I8X1U1"/>
<sequence length="374" mass="42620">MNSFRLQKLHKMAPRNVKMILILWVYALPLVRASIKYNQRTFLAVKAVQLIDPTKNGFRILLKDEFLKEHLSPTLLPTLYISAIPLKQDDDTVNKIFYPDNLNDDKQVTVDGLNERTWYYVCIEWENFNRHNETTGTDCRIHRTLDRFGKAADSTLEDIGAADISAQMFVFKVQSSADFPLRLTASLQGGEMPSPPAQVFQLNQPSEVEVVFPFLKQDRDYGRLCFLEEPLVSGFTAMGRQISGLSISRCFFKNLKTKDYELSISVSEASPYIRNNSSPLRISCWGNWLAKAISSGDIKDLRRALVRTLNHISRWAKRLRLNNLLNNVTFLGGSEAGIQQLQKEVVSSVDLRPSKIHGYECLAIRHFLGIAYAK</sequence>
<dbReference type="OrthoDB" id="5827321at2759"/>
<comment type="caution">
    <text evidence="1">The sequence shown here is derived from an EMBL/GenBank/DDBJ whole genome shotgun (WGS) entry which is preliminary data.</text>
</comment>
<reference evidence="1" key="1">
    <citation type="submission" date="2020-09" db="EMBL/GenBank/DDBJ databases">
        <authorList>
            <person name="Kikuchi T."/>
        </authorList>
    </citation>
    <scope>NUCLEOTIDE SEQUENCE</scope>
    <source>
        <strain evidence="1">Ka4C1</strain>
    </source>
</reference>
<dbReference type="Proteomes" id="UP000659654">
    <property type="component" value="Unassembled WGS sequence"/>
</dbReference>
<dbReference type="Proteomes" id="UP000582659">
    <property type="component" value="Unassembled WGS sequence"/>
</dbReference>
<dbReference type="EMBL" id="CAJFCV020000006">
    <property type="protein sequence ID" value="CAG9130200.1"/>
    <property type="molecule type" value="Genomic_DNA"/>
</dbReference>
<evidence type="ECO:0000313" key="1">
    <source>
        <dbReference type="EMBL" id="CAD5234423.1"/>
    </source>
</evidence>
<gene>
    <name evidence="1" type="ORF">BXYJ_LOCUS14514</name>
</gene>
<dbReference type="EMBL" id="CAJFDI010000006">
    <property type="protein sequence ID" value="CAD5234423.1"/>
    <property type="molecule type" value="Genomic_DNA"/>
</dbReference>
<evidence type="ECO:0000313" key="2">
    <source>
        <dbReference type="Proteomes" id="UP000659654"/>
    </source>
</evidence>
<proteinExistence type="predicted"/>
<name>A0A7I8X1U1_BURXY</name>
<keyword evidence="2" id="KW-1185">Reference proteome</keyword>
<protein>
    <submittedName>
        <fullName evidence="1">(pine wood nematode) hypothetical protein</fullName>
    </submittedName>
</protein>
<organism evidence="1 2">
    <name type="scientific">Bursaphelenchus xylophilus</name>
    <name type="common">Pinewood nematode worm</name>
    <name type="synonym">Aphelenchoides xylophilus</name>
    <dbReference type="NCBI Taxonomy" id="6326"/>
    <lineage>
        <taxon>Eukaryota</taxon>
        <taxon>Metazoa</taxon>
        <taxon>Ecdysozoa</taxon>
        <taxon>Nematoda</taxon>
        <taxon>Chromadorea</taxon>
        <taxon>Rhabditida</taxon>
        <taxon>Tylenchina</taxon>
        <taxon>Tylenchomorpha</taxon>
        <taxon>Aphelenchoidea</taxon>
        <taxon>Aphelenchoididae</taxon>
        <taxon>Bursaphelenchus</taxon>
    </lineage>
</organism>